<sequence>MLFSNPRKFTLTLFVYSALLLALSASASAHIQQRDHANLKRLIKKRSPFPQDQPPVPLGPVAGAGAAVPTFPTASASTTTATESATASESSSASETSSSTSETSESHSHSASETSSATTVSTSSTESSTSSAASTTSTSTTAIETTTSSAPPVPTSESLAVVGVSNPTSKGVVTLTASVDAEETSTPPKIQSSASKAAPPSTTLTVIIVIASSLAGLTILWTIFRKWKLGRSKKFDERLQPIDWQPTNPDDALPGSHRRLSGASSFRSGSGHPTRGYGGSDHGHDGPSSYAIPDHDFTAGASLAPVGGYADLARGPSPQPQMNQMSRGPTLTHPTYDANVPLHHQAGYGTQDAYDYGGSRRY</sequence>
<protein>
    <submittedName>
        <fullName evidence="4">Uncharacterized protein</fullName>
    </submittedName>
</protein>
<evidence type="ECO:0000256" key="2">
    <source>
        <dbReference type="SAM" id="Phobius"/>
    </source>
</evidence>
<feature type="signal peptide" evidence="3">
    <location>
        <begin position="1"/>
        <end position="29"/>
    </location>
</feature>
<keyword evidence="2" id="KW-1133">Transmembrane helix</keyword>
<keyword evidence="5" id="KW-1185">Reference proteome</keyword>
<feature type="chain" id="PRO_5040384583" evidence="3">
    <location>
        <begin position="30"/>
        <end position="362"/>
    </location>
</feature>
<feature type="compositionally biased region" description="Low complexity" evidence="1">
    <location>
        <begin position="187"/>
        <end position="198"/>
    </location>
</feature>
<feature type="region of interest" description="Disordered" evidence="1">
    <location>
        <begin position="308"/>
        <end position="332"/>
    </location>
</feature>
<keyword evidence="2" id="KW-0812">Transmembrane</keyword>
<feature type="compositionally biased region" description="Polar residues" evidence="1">
    <location>
        <begin position="320"/>
        <end position="332"/>
    </location>
</feature>
<organism evidence="4 5">
    <name type="scientific">Asterophora parasitica</name>
    <dbReference type="NCBI Taxonomy" id="117018"/>
    <lineage>
        <taxon>Eukaryota</taxon>
        <taxon>Fungi</taxon>
        <taxon>Dikarya</taxon>
        <taxon>Basidiomycota</taxon>
        <taxon>Agaricomycotina</taxon>
        <taxon>Agaricomycetes</taxon>
        <taxon>Agaricomycetidae</taxon>
        <taxon>Agaricales</taxon>
        <taxon>Tricholomatineae</taxon>
        <taxon>Lyophyllaceae</taxon>
        <taxon>Asterophora</taxon>
    </lineage>
</organism>
<feature type="compositionally biased region" description="Low complexity" evidence="1">
    <location>
        <begin position="111"/>
        <end position="157"/>
    </location>
</feature>
<evidence type="ECO:0000313" key="5">
    <source>
        <dbReference type="Proteomes" id="UP000775547"/>
    </source>
</evidence>
<comment type="caution">
    <text evidence="4">The sequence shown here is derived from an EMBL/GenBank/DDBJ whole genome shotgun (WGS) entry which is preliminary data.</text>
</comment>
<reference evidence="4" key="2">
    <citation type="submission" date="2021-10" db="EMBL/GenBank/DDBJ databases">
        <title>Phylogenomics reveals ancestral predisposition of the termite-cultivated fungus Termitomyces towards a domesticated lifestyle.</title>
        <authorList>
            <person name="Auxier B."/>
            <person name="Grum-Grzhimaylo A."/>
            <person name="Cardenas M.E."/>
            <person name="Lodge J.D."/>
            <person name="Laessoe T."/>
            <person name="Pedersen O."/>
            <person name="Smith M.E."/>
            <person name="Kuyper T.W."/>
            <person name="Franco-Molano E.A."/>
            <person name="Baroni T.J."/>
            <person name="Aanen D.K."/>
        </authorList>
    </citation>
    <scope>NUCLEOTIDE SEQUENCE</scope>
    <source>
        <strain evidence="4">AP01</strain>
        <tissue evidence="4">Mycelium</tissue>
    </source>
</reference>
<evidence type="ECO:0000313" key="4">
    <source>
        <dbReference type="EMBL" id="KAG5647582.1"/>
    </source>
</evidence>
<evidence type="ECO:0000256" key="3">
    <source>
        <dbReference type="SAM" id="SignalP"/>
    </source>
</evidence>
<gene>
    <name evidence="4" type="ORF">DXG03_008935</name>
</gene>
<feature type="transmembrane region" description="Helical" evidence="2">
    <location>
        <begin position="204"/>
        <end position="224"/>
    </location>
</feature>
<name>A0A9P7GBL0_9AGAR</name>
<feature type="region of interest" description="Disordered" evidence="1">
    <location>
        <begin position="179"/>
        <end position="198"/>
    </location>
</feature>
<feature type="region of interest" description="Disordered" evidence="1">
    <location>
        <begin position="69"/>
        <end position="157"/>
    </location>
</feature>
<keyword evidence="2" id="KW-0472">Membrane</keyword>
<dbReference type="AlphaFoldDB" id="A0A9P7GBL0"/>
<proteinExistence type="predicted"/>
<keyword evidence="3" id="KW-0732">Signal</keyword>
<dbReference type="OrthoDB" id="3261505at2759"/>
<accession>A0A9P7GBL0</accession>
<feature type="region of interest" description="Disordered" evidence="1">
    <location>
        <begin position="240"/>
        <end position="294"/>
    </location>
</feature>
<dbReference type="EMBL" id="JABCKV010000008">
    <property type="protein sequence ID" value="KAG5647582.1"/>
    <property type="molecule type" value="Genomic_DNA"/>
</dbReference>
<evidence type="ECO:0000256" key="1">
    <source>
        <dbReference type="SAM" id="MobiDB-lite"/>
    </source>
</evidence>
<dbReference type="Proteomes" id="UP000775547">
    <property type="component" value="Unassembled WGS sequence"/>
</dbReference>
<feature type="compositionally biased region" description="Low complexity" evidence="1">
    <location>
        <begin position="69"/>
        <end position="103"/>
    </location>
</feature>
<reference evidence="4" key="1">
    <citation type="submission" date="2020-07" db="EMBL/GenBank/DDBJ databases">
        <authorList>
            <person name="Nieuwenhuis M."/>
            <person name="Van De Peppel L.J.J."/>
        </authorList>
    </citation>
    <scope>NUCLEOTIDE SEQUENCE</scope>
    <source>
        <strain evidence="4">AP01</strain>
        <tissue evidence="4">Mycelium</tissue>
    </source>
</reference>